<dbReference type="Gene3D" id="2.60.11.10">
    <property type="entry name" value="Cytochrome c oxidase, subunit Vb"/>
    <property type="match status" value="1"/>
</dbReference>
<protein>
    <recommendedName>
        <fullName evidence="6">Cytochrome c oxidase subunit 5B, mitochondrial</fullName>
    </recommendedName>
</protein>
<gene>
    <name evidence="5" type="ORF">g.36019</name>
</gene>
<proteinExistence type="predicted"/>
<organism evidence="5">
    <name type="scientific">Graphocephala atropunctata</name>
    <dbReference type="NCBI Taxonomy" id="36148"/>
    <lineage>
        <taxon>Eukaryota</taxon>
        <taxon>Metazoa</taxon>
        <taxon>Ecdysozoa</taxon>
        <taxon>Arthropoda</taxon>
        <taxon>Hexapoda</taxon>
        <taxon>Insecta</taxon>
        <taxon>Pterygota</taxon>
        <taxon>Neoptera</taxon>
        <taxon>Paraneoptera</taxon>
        <taxon>Hemiptera</taxon>
        <taxon>Auchenorrhyncha</taxon>
        <taxon>Membracoidea</taxon>
        <taxon>Cicadellidae</taxon>
        <taxon>Cicadellinae</taxon>
        <taxon>Cicadellini</taxon>
        <taxon>Graphocephala</taxon>
    </lineage>
</organism>
<evidence type="ECO:0000256" key="1">
    <source>
        <dbReference type="ARBA" id="ARBA00022723"/>
    </source>
</evidence>
<dbReference type="GO" id="GO:0046872">
    <property type="term" value="F:metal ion binding"/>
    <property type="evidence" value="ECO:0007669"/>
    <property type="project" value="UniProtKB-KW"/>
</dbReference>
<keyword evidence="1 3" id="KW-0479">Metal-binding</keyword>
<feature type="chain" id="PRO_5008587667" description="Cytochrome c oxidase subunit 5B, mitochondrial" evidence="4">
    <location>
        <begin position="18"/>
        <end position="144"/>
    </location>
</feature>
<feature type="binding site" evidence="3">
    <location>
        <position position="132"/>
    </location>
    <ligand>
        <name>Zn(2+)</name>
        <dbReference type="ChEBI" id="CHEBI:29105"/>
    </ligand>
</feature>
<dbReference type="PROSITE" id="PS51359">
    <property type="entry name" value="COX5B_2"/>
    <property type="match status" value="1"/>
</dbReference>
<reference evidence="5" key="1">
    <citation type="submission" date="2015-11" db="EMBL/GenBank/DDBJ databases">
        <title>De novo transcriptome assembly of four potential Pierce s Disease insect vectors from Arizona vineyards.</title>
        <authorList>
            <person name="Tassone E.E."/>
        </authorList>
    </citation>
    <scope>NUCLEOTIDE SEQUENCE</scope>
</reference>
<dbReference type="Pfam" id="PF01215">
    <property type="entry name" value="COX5B"/>
    <property type="match status" value="1"/>
</dbReference>
<accession>A0A1B6LVJ1</accession>
<name>A0A1B6LVJ1_9HEMI</name>
<sequence length="144" mass="16218">MWCSVVFLVTSVGRTFLHNFSAVLKMALFCARVVVQNSYRNLYTSSSRLAKLLDEPINIATGIEKRELLAKAAGNEDPFDLRVLKRGKGTKDCPNEVPSATDARIIGCICEEDATTVSWMWLHQGQPRRCNCGHWFKLVYKPPV</sequence>
<dbReference type="InterPro" id="IPR002124">
    <property type="entry name" value="Cyt_c_oxidase_su5b"/>
</dbReference>
<evidence type="ECO:0000256" key="3">
    <source>
        <dbReference type="PIRSR" id="PIRSR602124-1"/>
    </source>
</evidence>
<evidence type="ECO:0008006" key="6">
    <source>
        <dbReference type="Google" id="ProtNLM"/>
    </source>
</evidence>
<keyword evidence="2 3" id="KW-0862">Zinc</keyword>
<dbReference type="GO" id="GO:0005740">
    <property type="term" value="C:mitochondrial envelope"/>
    <property type="evidence" value="ECO:0007669"/>
    <property type="project" value="InterPro"/>
</dbReference>
<dbReference type="EMBL" id="GEBQ01012288">
    <property type="protein sequence ID" value="JAT27689.1"/>
    <property type="molecule type" value="Transcribed_RNA"/>
</dbReference>
<evidence type="ECO:0000256" key="4">
    <source>
        <dbReference type="SAM" id="SignalP"/>
    </source>
</evidence>
<evidence type="ECO:0000313" key="5">
    <source>
        <dbReference type="EMBL" id="JAT27689.1"/>
    </source>
</evidence>
<feature type="binding site" evidence="3">
    <location>
        <position position="110"/>
    </location>
    <ligand>
        <name>Zn(2+)</name>
        <dbReference type="ChEBI" id="CHEBI:29105"/>
    </ligand>
</feature>
<dbReference type="AlphaFoldDB" id="A0A1B6LVJ1"/>
<dbReference type="PANTHER" id="PTHR10122">
    <property type="entry name" value="CYTOCHROME C OXIDASE SUBUNIT 5B, MITOCHONDRIAL"/>
    <property type="match status" value="1"/>
</dbReference>
<dbReference type="CDD" id="cd00924">
    <property type="entry name" value="Cyt_c_Oxidase_Vb"/>
    <property type="match status" value="1"/>
</dbReference>
<dbReference type="FunFam" id="2.60.11.10:FF:000004">
    <property type="entry name" value="Cytochrome c oxidase subunit 5B"/>
    <property type="match status" value="1"/>
</dbReference>
<feature type="binding site" evidence="3">
    <location>
        <position position="108"/>
    </location>
    <ligand>
        <name>Zn(2+)</name>
        <dbReference type="ChEBI" id="CHEBI:29105"/>
    </ligand>
</feature>
<dbReference type="GO" id="GO:0045277">
    <property type="term" value="C:respiratory chain complex IV"/>
    <property type="evidence" value="ECO:0007669"/>
    <property type="project" value="InterPro"/>
</dbReference>
<keyword evidence="4" id="KW-0732">Signal</keyword>
<feature type="signal peptide" evidence="4">
    <location>
        <begin position="1"/>
        <end position="17"/>
    </location>
</feature>
<dbReference type="SUPFAM" id="SSF57802">
    <property type="entry name" value="Rubredoxin-like"/>
    <property type="match status" value="1"/>
</dbReference>
<dbReference type="InterPro" id="IPR036972">
    <property type="entry name" value="Cyt_c_oxidase_su5b_sf"/>
</dbReference>
<dbReference type="PANTHER" id="PTHR10122:SF0">
    <property type="entry name" value="CYTOCHROME C OXIDASE SUBUNIT 5B, ISOFORM A-RELATED"/>
    <property type="match status" value="1"/>
</dbReference>
<dbReference type="GO" id="GO:0006123">
    <property type="term" value="P:mitochondrial electron transport, cytochrome c to oxygen"/>
    <property type="evidence" value="ECO:0007669"/>
    <property type="project" value="InterPro"/>
</dbReference>
<evidence type="ECO:0000256" key="2">
    <source>
        <dbReference type="ARBA" id="ARBA00022833"/>
    </source>
</evidence>
<feature type="binding site" evidence="3">
    <location>
        <position position="130"/>
    </location>
    <ligand>
        <name>Zn(2+)</name>
        <dbReference type="ChEBI" id="CHEBI:29105"/>
    </ligand>
</feature>